<evidence type="ECO:0000259" key="2">
    <source>
        <dbReference type="Pfam" id="PF14467"/>
    </source>
</evidence>
<evidence type="ECO:0000313" key="4">
    <source>
        <dbReference type="Proteomes" id="UP000029273"/>
    </source>
</evidence>
<evidence type="ECO:0000256" key="1">
    <source>
        <dbReference type="SAM" id="SignalP"/>
    </source>
</evidence>
<proteinExistence type="predicted"/>
<organism evidence="3 4">
    <name type="scientific">Acidihalobacter prosperus</name>
    <dbReference type="NCBI Taxonomy" id="160660"/>
    <lineage>
        <taxon>Bacteria</taxon>
        <taxon>Pseudomonadati</taxon>
        <taxon>Pseudomonadota</taxon>
        <taxon>Gammaproteobacteria</taxon>
        <taxon>Chromatiales</taxon>
        <taxon>Ectothiorhodospiraceae</taxon>
        <taxon>Acidihalobacter</taxon>
    </lineage>
</organism>
<reference evidence="3 4" key="1">
    <citation type="journal article" date="2014" name="Genome Announc.">
        <title>Draft Genome Sequence of the Iron-Oxidizing, Acidophilic, and Halotolerant 'Thiobacillus prosperus' Type Strain DSM 5130.</title>
        <authorList>
            <person name="Ossandon F.J."/>
            <person name="Cardenas J.P."/>
            <person name="Corbett M."/>
            <person name="Quatrini R."/>
            <person name="Holmes D.S."/>
            <person name="Watkin E."/>
        </authorList>
    </citation>
    <scope>NUCLEOTIDE SEQUENCE [LARGE SCALE GENOMIC DNA]</scope>
    <source>
        <strain evidence="3 4">DSM 5130</strain>
    </source>
</reference>
<name>A0A1A6C0R2_9GAMM</name>
<dbReference type="Proteomes" id="UP000029273">
    <property type="component" value="Unassembled WGS sequence"/>
</dbReference>
<feature type="signal peptide" evidence="1">
    <location>
        <begin position="1"/>
        <end position="25"/>
    </location>
</feature>
<dbReference type="AlphaFoldDB" id="A0A1A6C0R2"/>
<comment type="caution">
    <text evidence="3">The sequence shown here is derived from an EMBL/GenBank/DDBJ whole genome shotgun (WGS) entry which is preliminary data.</text>
</comment>
<gene>
    <name evidence="3" type="ORF">Thpro_022401</name>
</gene>
<accession>A0A1A6C0R2</accession>
<dbReference type="Pfam" id="PF14467">
    <property type="entry name" value="DUF4426"/>
    <property type="match status" value="1"/>
</dbReference>
<sequence length="168" mass="17879">MSTLPPAARAFAALFAIALTGSADADQVILAGEYAIHFSTLNSDFLGAAIAVHAGIARAPDRGLLEVSVHDARHPALSKALPAQVSVSLATADGRYQTVEIRPVVMENGIRYLGSFPIADGEVAEFHVHVDLPDGSMQYFRHRQRYHLPHQADDALTRGAARAAIATS</sequence>
<protein>
    <recommendedName>
        <fullName evidence="2">DUF4426 domain-containing protein</fullName>
    </recommendedName>
</protein>
<feature type="domain" description="DUF4426" evidence="2">
    <location>
        <begin position="31"/>
        <end position="139"/>
    </location>
</feature>
<dbReference type="RefSeq" id="WP_082954629.1">
    <property type="nucleotide sequence ID" value="NZ_JQSG02000006.1"/>
</dbReference>
<dbReference type="OrthoDB" id="8563353at2"/>
<dbReference type="InterPro" id="IPR025218">
    <property type="entry name" value="DUF4426"/>
</dbReference>
<evidence type="ECO:0000313" key="3">
    <source>
        <dbReference type="EMBL" id="OBS08151.1"/>
    </source>
</evidence>
<dbReference type="Gene3D" id="2.60.40.3340">
    <property type="entry name" value="Domain of unknown function DUF4426"/>
    <property type="match status" value="1"/>
</dbReference>
<dbReference type="EMBL" id="JQSG02000006">
    <property type="protein sequence ID" value="OBS08151.1"/>
    <property type="molecule type" value="Genomic_DNA"/>
</dbReference>
<keyword evidence="4" id="KW-1185">Reference proteome</keyword>
<keyword evidence="1" id="KW-0732">Signal</keyword>
<feature type="chain" id="PRO_5008343177" description="DUF4426 domain-containing protein" evidence="1">
    <location>
        <begin position="26"/>
        <end position="168"/>
    </location>
</feature>